<keyword evidence="5" id="KW-1185">Reference proteome</keyword>
<comment type="subcellular location">
    <subcellularLocation>
        <location evidence="1">Cell surface</location>
    </subcellularLocation>
</comment>
<comment type="caution">
    <text evidence="4">The sequence shown here is derived from an EMBL/GenBank/DDBJ whole genome shotgun (WGS) entry which is preliminary data.</text>
</comment>
<organism evidence="4 5">
    <name type="scientific">Metabacillus bambusae</name>
    <dbReference type="NCBI Taxonomy" id="2795218"/>
    <lineage>
        <taxon>Bacteria</taxon>
        <taxon>Bacillati</taxon>
        <taxon>Bacillota</taxon>
        <taxon>Bacilli</taxon>
        <taxon>Bacillales</taxon>
        <taxon>Bacillaceae</taxon>
        <taxon>Metabacillus</taxon>
    </lineage>
</organism>
<dbReference type="InterPro" id="IPR012902">
    <property type="entry name" value="N_methyl_site"/>
</dbReference>
<evidence type="ECO:0000313" key="5">
    <source>
        <dbReference type="Proteomes" id="UP000663981"/>
    </source>
</evidence>
<keyword evidence="2" id="KW-0178">Competence</keyword>
<protein>
    <submittedName>
        <fullName evidence="4">Prepilin-type N-terminal cleavage/methylation domain-containing protein</fullName>
    </submittedName>
</protein>
<dbReference type="EMBL" id="JAGDEL010000026">
    <property type="protein sequence ID" value="MBO1514752.1"/>
    <property type="molecule type" value="Genomic_DNA"/>
</dbReference>
<evidence type="ECO:0000256" key="3">
    <source>
        <dbReference type="SAM" id="Phobius"/>
    </source>
</evidence>
<dbReference type="PROSITE" id="PS00409">
    <property type="entry name" value="PROKAR_NTER_METHYL"/>
    <property type="match status" value="1"/>
</dbReference>
<proteinExistence type="predicted"/>
<dbReference type="RefSeq" id="WP_207981659.1">
    <property type="nucleotide sequence ID" value="NZ_JAGDEL010000026.1"/>
</dbReference>
<accession>A0ABS3N941</accession>
<gene>
    <name evidence="4" type="ORF">I7822_24265</name>
</gene>
<keyword evidence="3" id="KW-0472">Membrane</keyword>
<evidence type="ECO:0000256" key="1">
    <source>
        <dbReference type="ARBA" id="ARBA00004241"/>
    </source>
</evidence>
<feature type="transmembrane region" description="Helical" evidence="3">
    <location>
        <begin position="12"/>
        <end position="34"/>
    </location>
</feature>
<evidence type="ECO:0000313" key="4">
    <source>
        <dbReference type="EMBL" id="MBO1514752.1"/>
    </source>
</evidence>
<dbReference type="Proteomes" id="UP000663981">
    <property type="component" value="Unassembled WGS sequence"/>
</dbReference>
<dbReference type="NCBIfam" id="TIGR02532">
    <property type="entry name" value="IV_pilin_GFxxxE"/>
    <property type="match status" value="1"/>
</dbReference>
<reference evidence="4 5" key="1">
    <citation type="submission" date="2021-03" db="EMBL/GenBank/DDBJ databases">
        <title>Whole genome sequence of Metabacillus bambusae BG109.</title>
        <authorList>
            <person name="Jeong J.W."/>
        </authorList>
    </citation>
    <scope>NUCLEOTIDE SEQUENCE [LARGE SCALE GENOMIC DNA]</scope>
    <source>
        <strain evidence="4 5">BG109</strain>
    </source>
</reference>
<name>A0ABS3N941_9BACI</name>
<keyword evidence="3" id="KW-0812">Transmembrane</keyword>
<keyword evidence="3" id="KW-1133">Transmembrane helix</keyword>
<sequence>MKKHLFNNHGLTLIELVASITILAIVLLTFMSFFTNSFKYNSMSSTKLQSVNIIHDVENCFKENPNFIKNMNAFKNPIFTDDKCKHITTYTENVTLKNNAYVFSFIYLDYEVSITVMRDPEFPSLYPSTIEVYHNDKKITESYTYLKEEGT</sequence>
<evidence type="ECO:0000256" key="2">
    <source>
        <dbReference type="ARBA" id="ARBA00023287"/>
    </source>
</evidence>
<dbReference type="Pfam" id="PF07963">
    <property type="entry name" value="N_methyl"/>
    <property type="match status" value="1"/>
</dbReference>